<dbReference type="InterPro" id="IPR053716">
    <property type="entry name" value="Flag_assembly_chemotaxis_eff"/>
</dbReference>
<keyword evidence="6" id="KW-0145">Chemotaxis</keyword>
<keyword evidence="12" id="KW-0966">Cell projection</keyword>
<evidence type="ECO:0000256" key="10">
    <source>
        <dbReference type="ARBA" id="ARBA00023225"/>
    </source>
</evidence>
<evidence type="ECO:0000313" key="12">
    <source>
        <dbReference type="EMBL" id="SHE69617.1"/>
    </source>
</evidence>
<evidence type="ECO:0000256" key="5">
    <source>
        <dbReference type="ARBA" id="ARBA00022475"/>
    </source>
</evidence>
<dbReference type="EMBL" id="FQUW01000008">
    <property type="protein sequence ID" value="SHE69617.1"/>
    <property type="molecule type" value="Genomic_DNA"/>
</dbReference>
<reference evidence="13" key="1">
    <citation type="submission" date="2016-11" db="EMBL/GenBank/DDBJ databases">
        <authorList>
            <person name="Varghese N."/>
            <person name="Submissions S."/>
        </authorList>
    </citation>
    <scope>NUCLEOTIDE SEQUENCE [LARGE SCALE GENOMIC DNA]</scope>
    <source>
        <strain evidence="13">DSM 11792</strain>
    </source>
</reference>
<evidence type="ECO:0000256" key="6">
    <source>
        <dbReference type="ARBA" id="ARBA00022500"/>
    </source>
</evidence>
<evidence type="ECO:0000256" key="3">
    <source>
        <dbReference type="ARBA" id="ARBA00020392"/>
    </source>
</evidence>
<keyword evidence="13" id="KW-1185">Reference proteome</keyword>
<evidence type="ECO:0000256" key="11">
    <source>
        <dbReference type="SAM" id="Coils"/>
    </source>
</evidence>
<dbReference type="Gene3D" id="1.10.287.1700">
    <property type="match status" value="1"/>
</dbReference>
<keyword evidence="11" id="KW-0175">Coiled coil</keyword>
<proteinExistence type="inferred from homology"/>
<dbReference type="GO" id="GO:0009288">
    <property type="term" value="C:bacterial-type flagellum"/>
    <property type="evidence" value="ECO:0007669"/>
    <property type="project" value="InterPro"/>
</dbReference>
<comment type="subcellular location">
    <subcellularLocation>
        <location evidence="1">Cell membrane</location>
        <topology evidence="1">Peripheral membrane protein</topology>
        <orientation evidence="1">Cytoplasmic side</orientation>
    </subcellularLocation>
</comment>
<evidence type="ECO:0000256" key="1">
    <source>
        <dbReference type="ARBA" id="ARBA00004413"/>
    </source>
</evidence>
<dbReference type="GO" id="GO:0005886">
    <property type="term" value="C:plasma membrane"/>
    <property type="evidence" value="ECO:0007669"/>
    <property type="project" value="UniProtKB-SubCell"/>
</dbReference>
<dbReference type="GO" id="GO:0006935">
    <property type="term" value="P:chemotaxis"/>
    <property type="evidence" value="ECO:0007669"/>
    <property type="project" value="UniProtKB-KW"/>
</dbReference>
<dbReference type="GO" id="GO:0044781">
    <property type="term" value="P:bacterial-type flagellum organization"/>
    <property type="evidence" value="ECO:0007669"/>
    <property type="project" value="UniProtKB-KW"/>
</dbReference>
<evidence type="ECO:0000256" key="2">
    <source>
        <dbReference type="ARBA" id="ARBA00010004"/>
    </source>
</evidence>
<keyword evidence="4" id="KW-0813">Transport</keyword>
<comment type="similarity">
    <text evidence="2">Belongs to the FliJ family.</text>
</comment>
<dbReference type="Proteomes" id="UP000184196">
    <property type="component" value="Unassembled WGS sequence"/>
</dbReference>
<dbReference type="Pfam" id="PF02050">
    <property type="entry name" value="FliJ"/>
    <property type="match status" value="1"/>
</dbReference>
<organism evidence="12 13">
    <name type="scientific">Desulfofundulus australicus DSM 11792</name>
    <dbReference type="NCBI Taxonomy" id="1121425"/>
    <lineage>
        <taxon>Bacteria</taxon>
        <taxon>Bacillati</taxon>
        <taxon>Bacillota</taxon>
        <taxon>Clostridia</taxon>
        <taxon>Eubacteriales</taxon>
        <taxon>Peptococcaceae</taxon>
        <taxon>Desulfofundulus</taxon>
    </lineage>
</organism>
<evidence type="ECO:0000256" key="8">
    <source>
        <dbReference type="ARBA" id="ARBA00022927"/>
    </source>
</evidence>
<accession>A0A1M4VL55</accession>
<keyword evidence="10" id="KW-1006">Bacterial flagellum protein export</keyword>
<keyword evidence="9" id="KW-0472">Membrane</keyword>
<dbReference type="GO" id="GO:0015031">
    <property type="term" value="P:protein transport"/>
    <property type="evidence" value="ECO:0007669"/>
    <property type="project" value="UniProtKB-KW"/>
</dbReference>
<keyword evidence="5" id="KW-1003">Cell membrane</keyword>
<name>A0A1M4VL55_9FIRM</name>
<sequence>MRKFRFHLQPVLQFREKKEEQAILAHSRARREYLARVEELHRATGLLEESLAGGGPGPLRPETELHLVLWRERLAGERDRCREEVERASERLMRCRVEAFEARRQRMILETLKEKQLQNHIREENRAEQKETDEQGLRMFWCREGNR</sequence>
<evidence type="ECO:0000256" key="4">
    <source>
        <dbReference type="ARBA" id="ARBA00022448"/>
    </source>
</evidence>
<dbReference type="GO" id="GO:0071973">
    <property type="term" value="P:bacterial-type flagellum-dependent cell motility"/>
    <property type="evidence" value="ECO:0007669"/>
    <property type="project" value="InterPro"/>
</dbReference>
<keyword evidence="12" id="KW-0282">Flagellum</keyword>
<gene>
    <name evidence="12" type="ORF">SAMN02745218_00686</name>
</gene>
<evidence type="ECO:0000313" key="13">
    <source>
        <dbReference type="Proteomes" id="UP000184196"/>
    </source>
</evidence>
<keyword evidence="12" id="KW-0969">Cilium</keyword>
<protein>
    <recommendedName>
        <fullName evidence="3">Flagellar FliJ protein</fullName>
    </recommendedName>
</protein>
<dbReference type="AlphaFoldDB" id="A0A1M4VL55"/>
<dbReference type="RefSeq" id="WP_073163226.1">
    <property type="nucleotide sequence ID" value="NZ_FQUW01000008.1"/>
</dbReference>
<dbReference type="OrthoDB" id="1727315at2"/>
<feature type="coiled-coil region" evidence="11">
    <location>
        <begin position="71"/>
        <end position="98"/>
    </location>
</feature>
<evidence type="ECO:0000256" key="9">
    <source>
        <dbReference type="ARBA" id="ARBA00023136"/>
    </source>
</evidence>
<dbReference type="InterPro" id="IPR012823">
    <property type="entry name" value="Flagell_FliJ"/>
</dbReference>
<keyword evidence="7" id="KW-1005">Bacterial flagellum biogenesis</keyword>
<evidence type="ECO:0000256" key="7">
    <source>
        <dbReference type="ARBA" id="ARBA00022795"/>
    </source>
</evidence>
<keyword evidence="8" id="KW-0653">Protein transport</keyword>